<accession>A0A3S0Z9Y7</accession>
<evidence type="ECO:0000313" key="2">
    <source>
        <dbReference type="EMBL" id="RUR71944.1"/>
    </source>
</evidence>
<reference evidence="2 3" key="1">
    <citation type="submission" date="2018-12" db="EMBL/GenBank/DDBJ databases">
        <title>The genome sequences of Variovorax guangxiensis DSM 27352.</title>
        <authorList>
            <person name="Gao J."/>
            <person name="Sun J."/>
        </authorList>
    </citation>
    <scope>NUCLEOTIDE SEQUENCE [LARGE SCALE GENOMIC DNA]</scope>
    <source>
        <strain evidence="2 3">DSM 27352</strain>
    </source>
</reference>
<dbReference type="OrthoDB" id="9134561at2"/>
<evidence type="ECO:0000256" key="1">
    <source>
        <dbReference type="SAM" id="MobiDB-lite"/>
    </source>
</evidence>
<dbReference type="RefSeq" id="WP_126025999.1">
    <property type="nucleotide sequence ID" value="NZ_RXFT01000029.1"/>
</dbReference>
<dbReference type="EMBL" id="RXFT01000029">
    <property type="protein sequence ID" value="RUR71944.1"/>
    <property type="molecule type" value="Genomic_DNA"/>
</dbReference>
<comment type="caution">
    <text evidence="2">The sequence shown here is derived from an EMBL/GenBank/DDBJ whole genome shotgun (WGS) entry which is preliminary data.</text>
</comment>
<sequence>MTNTSAHDIRSTGNASQAQFLAPQTHQTAARETRVVVMNGSRIGMAFDGHQWWNVSVAPASAQSV</sequence>
<protein>
    <submittedName>
        <fullName evidence="2">Uncharacterized protein</fullName>
    </submittedName>
</protein>
<evidence type="ECO:0000313" key="3">
    <source>
        <dbReference type="Proteomes" id="UP000281118"/>
    </source>
</evidence>
<dbReference type="Proteomes" id="UP000281118">
    <property type="component" value="Unassembled WGS sequence"/>
</dbReference>
<gene>
    <name evidence="2" type="ORF">EJP67_33350</name>
</gene>
<proteinExistence type="predicted"/>
<feature type="region of interest" description="Disordered" evidence="1">
    <location>
        <begin position="1"/>
        <end position="29"/>
    </location>
</feature>
<feature type="compositionally biased region" description="Polar residues" evidence="1">
    <location>
        <begin position="1"/>
        <end position="28"/>
    </location>
</feature>
<organism evidence="2 3">
    <name type="scientific">Variovorax guangxiensis</name>
    <dbReference type="NCBI Taxonomy" id="1775474"/>
    <lineage>
        <taxon>Bacteria</taxon>
        <taxon>Pseudomonadati</taxon>
        <taxon>Pseudomonadota</taxon>
        <taxon>Betaproteobacteria</taxon>
        <taxon>Burkholderiales</taxon>
        <taxon>Comamonadaceae</taxon>
        <taxon>Variovorax</taxon>
    </lineage>
</organism>
<name>A0A3S0Z9Y7_9BURK</name>
<dbReference type="AlphaFoldDB" id="A0A3S0Z9Y7"/>